<dbReference type="PANTHER" id="PTHR46569:SF1">
    <property type="entry name" value="E3 UBIQUITIN-PROTEIN LIGASE RFWD3-RELATED"/>
    <property type="match status" value="1"/>
</dbReference>
<dbReference type="InterPro" id="IPR052639">
    <property type="entry name" value="TRAIP_ubiq-protein_ligase"/>
</dbReference>
<evidence type="ECO:0000256" key="3">
    <source>
        <dbReference type="PROSITE-ProRule" id="PRU00175"/>
    </source>
</evidence>
<dbReference type="Gene3D" id="3.30.40.10">
    <property type="entry name" value="Zinc/RING finger domain, C3HC4 (zinc finger)"/>
    <property type="match status" value="1"/>
</dbReference>
<organism evidence="7 8">
    <name type="scientific">Meloidogyne hapla</name>
    <name type="common">Root-knot nematode worm</name>
    <dbReference type="NCBI Taxonomy" id="6305"/>
    <lineage>
        <taxon>Eukaryota</taxon>
        <taxon>Metazoa</taxon>
        <taxon>Ecdysozoa</taxon>
        <taxon>Nematoda</taxon>
        <taxon>Chromadorea</taxon>
        <taxon>Rhabditida</taxon>
        <taxon>Tylenchina</taxon>
        <taxon>Tylenchomorpha</taxon>
        <taxon>Tylenchoidea</taxon>
        <taxon>Meloidogynidae</taxon>
        <taxon>Meloidogyninae</taxon>
        <taxon>Meloidogyne</taxon>
    </lineage>
</organism>
<dbReference type="GO" id="GO:0061630">
    <property type="term" value="F:ubiquitin protein ligase activity"/>
    <property type="evidence" value="ECO:0007669"/>
    <property type="project" value="TreeGrafter"/>
</dbReference>
<dbReference type="GO" id="GO:0031297">
    <property type="term" value="P:replication fork processing"/>
    <property type="evidence" value="ECO:0007669"/>
    <property type="project" value="TreeGrafter"/>
</dbReference>
<dbReference type="PROSITE" id="PS50089">
    <property type="entry name" value="ZF_RING_2"/>
    <property type="match status" value="1"/>
</dbReference>
<reference evidence="8" key="1">
    <citation type="submission" date="2016-11" db="UniProtKB">
        <authorList>
            <consortium name="WormBaseParasite"/>
        </authorList>
    </citation>
    <scope>IDENTIFICATION</scope>
</reference>
<dbReference type="OMA" id="TCRAPCQ"/>
<evidence type="ECO:0000256" key="5">
    <source>
        <dbReference type="SAM" id="MobiDB-lite"/>
    </source>
</evidence>
<keyword evidence="4" id="KW-0175">Coiled coil</keyword>
<evidence type="ECO:0000256" key="1">
    <source>
        <dbReference type="ARBA" id="ARBA00022771"/>
    </source>
</evidence>
<evidence type="ECO:0000256" key="2">
    <source>
        <dbReference type="ARBA" id="ARBA00022833"/>
    </source>
</evidence>
<evidence type="ECO:0000313" key="7">
    <source>
        <dbReference type="Proteomes" id="UP000095281"/>
    </source>
</evidence>
<dbReference type="SMART" id="SM00184">
    <property type="entry name" value="RING"/>
    <property type="match status" value="1"/>
</dbReference>
<dbReference type="PANTHER" id="PTHR46569">
    <property type="entry name" value="E3 UBIQUITIN-PROTEIN LIGASE TRAIP"/>
    <property type="match status" value="1"/>
</dbReference>
<dbReference type="Pfam" id="PF13639">
    <property type="entry name" value="zf-RING_2"/>
    <property type="match status" value="1"/>
</dbReference>
<dbReference type="InterPro" id="IPR001841">
    <property type="entry name" value="Znf_RING"/>
</dbReference>
<keyword evidence="1 3" id="KW-0863">Zinc-finger</keyword>
<feature type="domain" description="RING-type" evidence="6">
    <location>
        <begin position="7"/>
        <end position="47"/>
    </location>
</feature>
<dbReference type="AlphaFoldDB" id="A0A1I8B0L7"/>
<name>A0A1I8B0L7_MELHA</name>
<dbReference type="GO" id="GO:0008270">
    <property type="term" value="F:zinc ion binding"/>
    <property type="evidence" value="ECO:0007669"/>
    <property type="project" value="UniProtKB-KW"/>
</dbReference>
<keyword evidence="7" id="KW-1185">Reference proteome</keyword>
<sequence length="361" mass="41286">MSNFGRCIICTLSFELDDISALRCGHTYHHECILTWINTSKSCPKCRKKNLAKDIIRLYVDEPDKSMCHSSDFDSAPNAELELKVKTLELQLQEVRDEAEKKNIELTNMIANNKEVTATKLRVKDDHIRQLEALMKDQDAMKKENVALKRQLKASDFYSFVCKISSTNEEAEIEKKIDIYSTKNGDPSSGEFLKLVRKQLKAMEQKNKELLEQLRKERLENNKKDKELEKVKEELLQSRKRSKGPSTSNESPVAVRQRFMRPSFGFSFCEEDSEIQIISGGSSSPPLGVRKLLIPKFLDPNSSCQIVQEIKVERNRYTSDKFSIFGDDLENVSPKQSIQLGNDLISPNLLAHASNSNFMNL</sequence>
<accession>A0A1I8B0L7</accession>
<dbReference type="SUPFAM" id="SSF57850">
    <property type="entry name" value="RING/U-box"/>
    <property type="match status" value="1"/>
</dbReference>
<dbReference type="WBParaSite" id="MhA1_Contig1189.frz3.gene9">
    <property type="protein sequence ID" value="MhA1_Contig1189.frz3.gene9"/>
    <property type="gene ID" value="MhA1_Contig1189.frz3.gene9"/>
</dbReference>
<dbReference type="GO" id="GO:0016567">
    <property type="term" value="P:protein ubiquitination"/>
    <property type="evidence" value="ECO:0007669"/>
    <property type="project" value="TreeGrafter"/>
</dbReference>
<proteinExistence type="predicted"/>
<protein>
    <submittedName>
        <fullName evidence="8">RING-type domain-containing protein</fullName>
    </submittedName>
</protein>
<dbReference type="GO" id="GO:0005634">
    <property type="term" value="C:nucleus"/>
    <property type="evidence" value="ECO:0007669"/>
    <property type="project" value="TreeGrafter"/>
</dbReference>
<evidence type="ECO:0000259" key="6">
    <source>
        <dbReference type="PROSITE" id="PS50089"/>
    </source>
</evidence>
<keyword evidence="1 3" id="KW-0479">Metal-binding</keyword>
<evidence type="ECO:0000256" key="4">
    <source>
        <dbReference type="SAM" id="Coils"/>
    </source>
</evidence>
<keyword evidence="2" id="KW-0862">Zinc</keyword>
<dbReference type="GO" id="GO:0090734">
    <property type="term" value="C:site of DNA damage"/>
    <property type="evidence" value="ECO:0007669"/>
    <property type="project" value="TreeGrafter"/>
</dbReference>
<dbReference type="InterPro" id="IPR013083">
    <property type="entry name" value="Znf_RING/FYVE/PHD"/>
</dbReference>
<feature type="coiled-coil region" evidence="4">
    <location>
        <begin position="78"/>
        <end position="151"/>
    </location>
</feature>
<feature type="region of interest" description="Disordered" evidence="5">
    <location>
        <begin position="235"/>
        <end position="254"/>
    </location>
</feature>
<evidence type="ECO:0000313" key="8">
    <source>
        <dbReference type="WBParaSite" id="MhA1_Contig1189.frz3.gene9"/>
    </source>
</evidence>
<dbReference type="Proteomes" id="UP000095281">
    <property type="component" value="Unplaced"/>
</dbReference>